<feature type="region of interest" description="Disordered" evidence="1">
    <location>
        <begin position="1"/>
        <end position="47"/>
    </location>
</feature>
<dbReference type="Proteomes" id="UP000186817">
    <property type="component" value="Unassembled WGS sequence"/>
</dbReference>
<reference evidence="2 3" key="1">
    <citation type="submission" date="2016-02" db="EMBL/GenBank/DDBJ databases">
        <title>Genome analysis of coral dinoflagellate symbionts highlights evolutionary adaptations to a symbiotic lifestyle.</title>
        <authorList>
            <person name="Aranda M."/>
            <person name="Li Y."/>
            <person name="Liew Y.J."/>
            <person name="Baumgarten S."/>
            <person name="Simakov O."/>
            <person name="Wilson M."/>
            <person name="Piel J."/>
            <person name="Ashoor H."/>
            <person name="Bougouffa S."/>
            <person name="Bajic V.B."/>
            <person name="Ryu T."/>
            <person name="Ravasi T."/>
            <person name="Bayer T."/>
            <person name="Micklem G."/>
            <person name="Kim H."/>
            <person name="Bhak J."/>
            <person name="Lajeunesse T.C."/>
            <person name="Voolstra C.R."/>
        </authorList>
    </citation>
    <scope>NUCLEOTIDE SEQUENCE [LARGE SCALE GENOMIC DNA]</scope>
    <source>
        <strain evidence="2 3">CCMP2467</strain>
    </source>
</reference>
<proteinExistence type="predicted"/>
<feature type="compositionally biased region" description="Acidic residues" evidence="1">
    <location>
        <begin position="206"/>
        <end position="218"/>
    </location>
</feature>
<feature type="region of interest" description="Disordered" evidence="1">
    <location>
        <begin position="135"/>
        <end position="242"/>
    </location>
</feature>
<organism evidence="2 3">
    <name type="scientific">Symbiodinium microadriaticum</name>
    <name type="common">Dinoflagellate</name>
    <name type="synonym">Zooxanthella microadriatica</name>
    <dbReference type="NCBI Taxonomy" id="2951"/>
    <lineage>
        <taxon>Eukaryota</taxon>
        <taxon>Sar</taxon>
        <taxon>Alveolata</taxon>
        <taxon>Dinophyceae</taxon>
        <taxon>Suessiales</taxon>
        <taxon>Symbiodiniaceae</taxon>
        <taxon>Symbiodinium</taxon>
    </lineage>
</organism>
<evidence type="ECO:0000256" key="1">
    <source>
        <dbReference type="SAM" id="MobiDB-lite"/>
    </source>
</evidence>
<feature type="compositionally biased region" description="Polar residues" evidence="1">
    <location>
        <begin position="34"/>
        <end position="45"/>
    </location>
</feature>
<dbReference type="EMBL" id="LSRX01001176">
    <property type="protein sequence ID" value="OLP82638.1"/>
    <property type="molecule type" value="Genomic_DNA"/>
</dbReference>
<comment type="caution">
    <text evidence="2">The sequence shown here is derived from an EMBL/GenBank/DDBJ whole genome shotgun (WGS) entry which is preliminary data.</text>
</comment>
<feature type="compositionally biased region" description="Polar residues" evidence="1">
    <location>
        <begin position="1"/>
        <end position="11"/>
    </location>
</feature>
<evidence type="ECO:0000313" key="2">
    <source>
        <dbReference type="EMBL" id="OLP82638.1"/>
    </source>
</evidence>
<gene>
    <name evidence="2" type="ORF">AK812_SmicGene36692</name>
</gene>
<dbReference type="OrthoDB" id="10305792at2759"/>
<feature type="compositionally biased region" description="Basic residues" evidence="1">
    <location>
        <begin position="147"/>
        <end position="174"/>
    </location>
</feature>
<protein>
    <submittedName>
        <fullName evidence="2">Uncharacterized protein</fullName>
    </submittedName>
</protein>
<dbReference type="AlphaFoldDB" id="A0A1Q9CI84"/>
<evidence type="ECO:0000313" key="3">
    <source>
        <dbReference type="Proteomes" id="UP000186817"/>
    </source>
</evidence>
<accession>A0A1Q9CI84</accession>
<sequence>MISVGSVSSPMSIADLRKKGGASTAQAADPATTGDYTTAKNSQRPLSEYVRFETKDYKWDSKRQCHVNPSTGEVLSPEESEDFRRYLQRYKERKQTGEQADKLVKLVGKCNPAVEEELRIYIGRFPGEIRTLLDTRTAELRHDKKDKAKKAKDKKKQKAKKEGKKEKKQKKTAKKDKQDMVDAGDPNKTNKTEDVQCHTAANPSPEEIDWGSDDDEAQLDTTPSAATSLGGCDSDNKVVSDP</sequence>
<keyword evidence="3" id="KW-1185">Reference proteome</keyword>
<name>A0A1Q9CI84_SYMMI</name>
<feature type="compositionally biased region" description="Basic and acidic residues" evidence="1">
    <location>
        <begin position="135"/>
        <end position="146"/>
    </location>
</feature>